<reference evidence="2 3" key="1">
    <citation type="journal article" date="2018" name="Sci. Rep.">
        <title>Characterisation of pathogen-specific regions and novel effector candidates in Fusarium oxysporum f. sp. cepae.</title>
        <authorList>
            <person name="Armitage A.D."/>
            <person name="Taylor A."/>
            <person name="Sobczyk M.K."/>
            <person name="Baxter L."/>
            <person name="Greenfield B.P."/>
            <person name="Bates H.J."/>
            <person name="Wilson F."/>
            <person name="Jackson A.C."/>
            <person name="Ott S."/>
            <person name="Harrison R.J."/>
            <person name="Clarkson J.P."/>
        </authorList>
    </citation>
    <scope>NUCLEOTIDE SEQUENCE [LARGE SCALE GENOMIC DNA]</scope>
    <source>
        <strain evidence="2 3">Fo_A13</strain>
    </source>
</reference>
<feature type="chain" id="PRO_5019468936" description="Secreted protein" evidence="1">
    <location>
        <begin position="24"/>
        <end position="119"/>
    </location>
</feature>
<evidence type="ECO:0000256" key="1">
    <source>
        <dbReference type="SAM" id="SignalP"/>
    </source>
</evidence>
<dbReference type="AlphaFoldDB" id="A0A420NZS0"/>
<dbReference type="Proteomes" id="UP000285084">
    <property type="component" value="Unassembled WGS sequence"/>
</dbReference>
<name>A0A420NZS0_FUSOX</name>
<accession>A0A420NZS0</accession>
<evidence type="ECO:0000313" key="3">
    <source>
        <dbReference type="Proteomes" id="UP000285084"/>
    </source>
</evidence>
<dbReference type="EMBL" id="MRCX01000006">
    <property type="protein sequence ID" value="RKK85768.1"/>
    <property type="molecule type" value="Genomic_DNA"/>
</dbReference>
<organism evidence="2 3">
    <name type="scientific">Fusarium oxysporum</name>
    <name type="common">Fusarium vascular wilt</name>
    <dbReference type="NCBI Taxonomy" id="5507"/>
    <lineage>
        <taxon>Eukaryota</taxon>
        <taxon>Fungi</taxon>
        <taxon>Dikarya</taxon>
        <taxon>Ascomycota</taxon>
        <taxon>Pezizomycotina</taxon>
        <taxon>Sordariomycetes</taxon>
        <taxon>Hypocreomycetidae</taxon>
        <taxon>Hypocreales</taxon>
        <taxon>Nectriaceae</taxon>
        <taxon>Fusarium</taxon>
        <taxon>Fusarium oxysporum species complex</taxon>
    </lineage>
</organism>
<evidence type="ECO:0000313" key="2">
    <source>
        <dbReference type="EMBL" id="RKK85768.1"/>
    </source>
</evidence>
<comment type="caution">
    <text evidence="2">The sequence shown here is derived from an EMBL/GenBank/DDBJ whole genome shotgun (WGS) entry which is preliminary data.</text>
</comment>
<gene>
    <name evidence="2" type="ORF">BFJ69_g1378</name>
</gene>
<keyword evidence="1" id="KW-0732">Signal</keyword>
<protein>
    <recommendedName>
        <fullName evidence="4">Secreted protein</fullName>
    </recommendedName>
</protein>
<proteinExistence type="predicted"/>
<evidence type="ECO:0008006" key="4">
    <source>
        <dbReference type="Google" id="ProtNLM"/>
    </source>
</evidence>
<feature type="signal peptide" evidence="1">
    <location>
        <begin position="1"/>
        <end position="23"/>
    </location>
</feature>
<sequence length="119" mass="13180">MRHCITLSYGIVIGLAPASGVAGDKEPFMAVLTFSANTALGMKCIRSRNNIESELTMFSILPNTSHFLESCALVGFHSFHRFAFRAVLKTFIYPFDIYCPTPHLTHSLNNNNTQPKPSS</sequence>